<dbReference type="GO" id="GO:0003725">
    <property type="term" value="F:double-stranded RNA binding"/>
    <property type="evidence" value="ECO:0007669"/>
    <property type="project" value="UniProtKB-UniRule"/>
</dbReference>
<feature type="binding site" evidence="14">
    <location>
        <position position="59"/>
    </location>
    <ligand>
        <name>ATP</name>
        <dbReference type="ChEBI" id="CHEBI:30616"/>
    </ligand>
</feature>
<comment type="subcellular location">
    <subcellularLocation>
        <location evidence="1 13">Cytoplasm</location>
    </subcellularLocation>
</comment>
<dbReference type="InterPro" id="IPR010923">
    <property type="entry name" value="T(6)A37_SUA5"/>
</dbReference>
<keyword evidence="8 13" id="KW-0548">Nucleotidyltransferase</keyword>
<evidence type="ECO:0000256" key="6">
    <source>
        <dbReference type="ARBA" id="ARBA00022679"/>
    </source>
</evidence>
<evidence type="ECO:0000256" key="1">
    <source>
        <dbReference type="ARBA" id="ARBA00004496"/>
    </source>
</evidence>
<dbReference type="GO" id="GO:0005737">
    <property type="term" value="C:cytoplasm"/>
    <property type="evidence" value="ECO:0007669"/>
    <property type="project" value="UniProtKB-SubCell"/>
</dbReference>
<dbReference type="RefSeq" id="WP_200686472.1">
    <property type="nucleotide sequence ID" value="NZ_JAEPRQ010000003.1"/>
</dbReference>
<dbReference type="PROSITE" id="PS51163">
    <property type="entry name" value="YRDC"/>
    <property type="match status" value="1"/>
</dbReference>
<evidence type="ECO:0000256" key="13">
    <source>
        <dbReference type="PIRNR" id="PIRNR004930"/>
    </source>
</evidence>
<reference evidence="16" key="1">
    <citation type="submission" date="2021-01" db="EMBL/GenBank/DDBJ databases">
        <title>Paracoccus amoyensis sp. nov., isolated from the surface seawater along the coast of Xiamen Island, China.</title>
        <authorList>
            <person name="Lyu L."/>
        </authorList>
    </citation>
    <scope>NUCLEOTIDE SEQUENCE</scope>
    <source>
        <strain evidence="16">MJ17</strain>
    </source>
</reference>
<dbReference type="Proteomes" id="UP000640485">
    <property type="component" value="Unassembled WGS sequence"/>
</dbReference>
<evidence type="ECO:0000256" key="5">
    <source>
        <dbReference type="ARBA" id="ARBA00022490"/>
    </source>
</evidence>
<keyword evidence="6 13" id="KW-0808">Transferase</keyword>
<dbReference type="SUPFAM" id="SSF55821">
    <property type="entry name" value="YrdC/RibB"/>
    <property type="match status" value="1"/>
</dbReference>
<feature type="binding site" evidence="14">
    <location>
        <position position="149"/>
    </location>
    <ligand>
        <name>ATP</name>
        <dbReference type="ChEBI" id="CHEBI:30616"/>
    </ligand>
</feature>
<evidence type="ECO:0000256" key="3">
    <source>
        <dbReference type="ARBA" id="ARBA00012584"/>
    </source>
</evidence>
<keyword evidence="7 13" id="KW-0819">tRNA processing</keyword>
<evidence type="ECO:0000256" key="2">
    <source>
        <dbReference type="ARBA" id="ARBA00007663"/>
    </source>
</evidence>
<proteinExistence type="inferred from homology"/>
<keyword evidence="10 13" id="KW-0067">ATP-binding</keyword>
<comment type="catalytic activity">
    <reaction evidence="12 13">
        <text>L-threonine + hydrogencarbonate + ATP = L-threonylcarbamoyladenylate + diphosphate + H2O</text>
        <dbReference type="Rhea" id="RHEA:36407"/>
        <dbReference type="ChEBI" id="CHEBI:15377"/>
        <dbReference type="ChEBI" id="CHEBI:17544"/>
        <dbReference type="ChEBI" id="CHEBI:30616"/>
        <dbReference type="ChEBI" id="CHEBI:33019"/>
        <dbReference type="ChEBI" id="CHEBI:57926"/>
        <dbReference type="ChEBI" id="CHEBI:73682"/>
        <dbReference type="EC" id="2.7.7.87"/>
    </reaction>
</comment>
<dbReference type="InterPro" id="IPR006070">
    <property type="entry name" value="Sua5-like_dom"/>
</dbReference>
<name>A0A934SGE0_9RHOB</name>
<dbReference type="AlphaFoldDB" id="A0A934SGE0"/>
<sequence length="319" mass="33164">MRTERLKPDGDGIARAADLLASGAVVAIPTETVYGLAGDARNGEAVARIYEAKGRPSFNPLIVHLPNLTAARRIAVFSDEAVALAQAFWPGALTMVLPLRPDAGIASLVTAGHETIAIRVPASDVAQELLRRFGGPLAAPSANASGRISPTSPDHVLDPDGGLDGRIAAVLDAGASPVGVESTIIGWNGDRPVLLRPGGLPAEALEEALGRKLARKAGSDDFSPSSPGQMTSHYAPNAALRINAPDMREGETHITFGRPGAFSLSPHGDLTEAAANLFDMLRRADREGLPIAVDPVPDHGLGTAINDRLRRAAAPRNNG</sequence>
<dbReference type="PIRSF" id="PIRSF004930">
    <property type="entry name" value="Tln_factor_SUA5"/>
    <property type="match status" value="1"/>
</dbReference>
<feature type="binding site" evidence="14">
    <location>
        <position position="141"/>
    </location>
    <ligand>
        <name>ATP</name>
        <dbReference type="ChEBI" id="CHEBI:30616"/>
    </ligand>
</feature>
<feature type="binding site" evidence="14">
    <location>
        <position position="115"/>
    </location>
    <ligand>
        <name>ATP</name>
        <dbReference type="ChEBI" id="CHEBI:30616"/>
    </ligand>
</feature>
<dbReference type="NCBIfam" id="TIGR00057">
    <property type="entry name" value="L-threonylcarbamoyladenylate synthase"/>
    <property type="match status" value="1"/>
</dbReference>
<feature type="binding site" evidence="14">
    <location>
        <position position="182"/>
    </location>
    <ligand>
        <name>L-threonine</name>
        <dbReference type="ChEBI" id="CHEBI:57926"/>
    </ligand>
</feature>
<dbReference type="GO" id="GO:0000049">
    <property type="term" value="F:tRNA binding"/>
    <property type="evidence" value="ECO:0007669"/>
    <property type="project" value="TreeGrafter"/>
</dbReference>
<evidence type="ECO:0000256" key="10">
    <source>
        <dbReference type="ARBA" id="ARBA00022840"/>
    </source>
</evidence>
<comment type="function">
    <text evidence="13">Required for the formation of a threonylcarbamoyl group on adenosine at position 37 (t(6)A37) in tRNAs that read codons beginning with adenine.</text>
</comment>
<evidence type="ECO:0000256" key="12">
    <source>
        <dbReference type="ARBA" id="ARBA00048366"/>
    </source>
</evidence>
<evidence type="ECO:0000256" key="4">
    <source>
        <dbReference type="ARBA" id="ARBA00015492"/>
    </source>
</evidence>
<evidence type="ECO:0000256" key="9">
    <source>
        <dbReference type="ARBA" id="ARBA00022741"/>
    </source>
</evidence>
<evidence type="ECO:0000256" key="7">
    <source>
        <dbReference type="ARBA" id="ARBA00022694"/>
    </source>
</evidence>
<feature type="binding site" evidence="14">
    <location>
        <position position="64"/>
    </location>
    <ligand>
        <name>L-threonine</name>
        <dbReference type="ChEBI" id="CHEBI:57926"/>
    </ligand>
</feature>
<evidence type="ECO:0000256" key="8">
    <source>
        <dbReference type="ARBA" id="ARBA00022695"/>
    </source>
</evidence>
<keyword evidence="9 13" id="KW-0547">Nucleotide-binding</keyword>
<keyword evidence="5 13" id="KW-0963">Cytoplasm</keyword>
<dbReference type="InterPro" id="IPR005145">
    <property type="entry name" value="Sua5_C"/>
</dbReference>
<evidence type="ECO:0000256" key="11">
    <source>
        <dbReference type="ARBA" id="ARBA00029774"/>
    </source>
</evidence>
<dbReference type="InterPro" id="IPR017945">
    <property type="entry name" value="DHBP_synth_RibB-like_a/b_dom"/>
</dbReference>
<comment type="similarity">
    <text evidence="2 13">Belongs to the SUA5 family.</text>
</comment>
<evidence type="ECO:0000259" key="15">
    <source>
        <dbReference type="PROSITE" id="PS51163"/>
    </source>
</evidence>
<evidence type="ECO:0000313" key="17">
    <source>
        <dbReference type="Proteomes" id="UP000640485"/>
    </source>
</evidence>
<dbReference type="InterPro" id="IPR038385">
    <property type="entry name" value="Sua5/YwlC_C"/>
</dbReference>
<feature type="binding site" evidence="14">
    <location>
        <position position="55"/>
    </location>
    <ligand>
        <name>ATP</name>
        <dbReference type="ChEBI" id="CHEBI:30616"/>
    </ligand>
</feature>
<keyword evidence="17" id="KW-1185">Reference proteome</keyword>
<dbReference type="EMBL" id="JAEPRQ010000003">
    <property type="protein sequence ID" value="MBK4216536.1"/>
    <property type="molecule type" value="Genomic_DNA"/>
</dbReference>
<dbReference type="GO" id="GO:0005524">
    <property type="term" value="F:ATP binding"/>
    <property type="evidence" value="ECO:0007669"/>
    <property type="project" value="UniProtKB-UniRule"/>
</dbReference>
<dbReference type="Gene3D" id="3.90.870.10">
    <property type="entry name" value="DHBP synthase"/>
    <property type="match status" value="1"/>
</dbReference>
<dbReference type="Pfam" id="PF03481">
    <property type="entry name" value="Sua5_C"/>
    <property type="match status" value="1"/>
</dbReference>
<organism evidence="16 17">
    <name type="scientific">Paracoccus caeni</name>
    <dbReference type="NCBI Taxonomy" id="657651"/>
    <lineage>
        <taxon>Bacteria</taxon>
        <taxon>Pseudomonadati</taxon>
        <taxon>Pseudomonadota</taxon>
        <taxon>Alphaproteobacteria</taxon>
        <taxon>Rhodobacterales</taxon>
        <taxon>Paracoccaceae</taxon>
        <taxon>Paracoccus</taxon>
    </lineage>
</organism>
<feature type="binding site" evidence="14">
    <location>
        <position position="119"/>
    </location>
    <ligand>
        <name>L-threonine</name>
        <dbReference type="ChEBI" id="CHEBI:57926"/>
    </ligand>
</feature>
<feature type="binding site" evidence="14">
    <location>
        <position position="196"/>
    </location>
    <ligand>
        <name>ATP</name>
        <dbReference type="ChEBI" id="CHEBI:30616"/>
    </ligand>
</feature>
<feature type="binding site" evidence="14">
    <location>
        <position position="32"/>
    </location>
    <ligand>
        <name>L-threonine</name>
        <dbReference type="ChEBI" id="CHEBI:57926"/>
    </ligand>
</feature>
<dbReference type="InterPro" id="IPR050156">
    <property type="entry name" value="TC-AMP_synthase_SUA5"/>
</dbReference>
<dbReference type="EC" id="2.7.7.87" evidence="3 13"/>
<comment type="caution">
    <text evidence="16">The sequence shown here is derived from an EMBL/GenBank/DDBJ whole genome shotgun (WGS) entry which is preliminary data.</text>
</comment>
<feature type="domain" description="YrdC-like" evidence="15">
    <location>
        <begin position="10"/>
        <end position="200"/>
    </location>
</feature>
<evidence type="ECO:0000256" key="14">
    <source>
        <dbReference type="PIRSR" id="PIRSR004930-1"/>
    </source>
</evidence>
<evidence type="ECO:0000313" key="16">
    <source>
        <dbReference type="EMBL" id="MBK4216536.1"/>
    </source>
</evidence>
<gene>
    <name evidence="16" type="ORF">JJJ17_11420</name>
</gene>
<dbReference type="GO" id="GO:0008033">
    <property type="term" value="P:tRNA processing"/>
    <property type="evidence" value="ECO:0007669"/>
    <property type="project" value="UniProtKB-KW"/>
</dbReference>
<feature type="binding site" evidence="14">
    <location>
        <position position="139"/>
    </location>
    <ligand>
        <name>L-threonine</name>
        <dbReference type="ChEBI" id="CHEBI:57926"/>
    </ligand>
</feature>
<protein>
    <recommendedName>
        <fullName evidence="4 13">Threonylcarbamoyl-AMP synthase</fullName>
        <shortName evidence="13">TC-AMP synthase</shortName>
        <ecNumber evidence="3 13">2.7.7.87</ecNumber>
    </recommendedName>
    <alternativeName>
        <fullName evidence="11 13">L-threonylcarbamoyladenylate synthase</fullName>
    </alternativeName>
</protein>
<dbReference type="Gene3D" id="3.40.50.11030">
    <property type="entry name" value="Threonylcarbamoyl-AMP synthase, C-terminal domain"/>
    <property type="match status" value="1"/>
</dbReference>
<dbReference type="PANTHER" id="PTHR17490">
    <property type="entry name" value="SUA5"/>
    <property type="match status" value="1"/>
</dbReference>
<feature type="binding site" evidence="14">
    <location>
        <position position="234"/>
    </location>
    <ligand>
        <name>ATP</name>
        <dbReference type="ChEBI" id="CHEBI:30616"/>
    </ligand>
</feature>
<dbReference type="GO" id="GO:0061710">
    <property type="term" value="F:L-threonylcarbamoyladenylate synthase"/>
    <property type="evidence" value="ECO:0007669"/>
    <property type="project" value="UniProtKB-EC"/>
</dbReference>
<dbReference type="GO" id="GO:0006450">
    <property type="term" value="P:regulation of translational fidelity"/>
    <property type="evidence" value="ECO:0007669"/>
    <property type="project" value="TreeGrafter"/>
</dbReference>
<dbReference type="PANTHER" id="PTHR17490:SF16">
    <property type="entry name" value="THREONYLCARBAMOYL-AMP SYNTHASE"/>
    <property type="match status" value="1"/>
</dbReference>
<dbReference type="Pfam" id="PF01300">
    <property type="entry name" value="Sua5_yciO_yrdC"/>
    <property type="match status" value="1"/>
</dbReference>
<accession>A0A934SGE0</accession>